<proteinExistence type="predicted"/>
<feature type="region of interest" description="Disordered" evidence="1">
    <location>
        <begin position="1"/>
        <end position="22"/>
    </location>
</feature>
<evidence type="ECO:0000256" key="1">
    <source>
        <dbReference type="SAM" id="MobiDB-lite"/>
    </source>
</evidence>
<feature type="non-terminal residue" evidence="2">
    <location>
        <position position="158"/>
    </location>
</feature>
<name>A0A146KTH6_LYGHE</name>
<dbReference type="GO" id="GO:0016301">
    <property type="term" value="F:kinase activity"/>
    <property type="evidence" value="ECO:0007669"/>
    <property type="project" value="UniProtKB-KW"/>
</dbReference>
<protein>
    <submittedName>
        <fullName evidence="2">Mitogen-activated protein kinase 1</fullName>
    </submittedName>
</protein>
<organism evidence="2">
    <name type="scientific">Lygus hesperus</name>
    <name type="common">Western plant bug</name>
    <dbReference type="NCBI Taxonomy" id="30085"/>
    <lineage>
        <taxon>Eukaryota</taxon>
        <taxon>Metazoa</taxon>
        <taxon>Ecdysozoa</taxon>
        <taxon>Arthropoda</taxon>
        <taxon>Hexapoda</taxon>
        <taxon>Insecta</taxon>
        <taxon>Pterygota</taxon>
        <taxon>Neoptera</taxon>
        <taxon>Paraneoptera</taxon>
        <taxon>Hemiptera</taxon>
        <taxon>Heteroptera</taxon>
        <taxon>Panheteroptera</taxon>
        <taxon>Cimicomorpha</taxon>
        <taxon>Miridae</taxon>
        <taxon>Mirini</taxon>
        <taxon>Lygus</taxon>
    </lineage>
</organism>
<reference evidence="2" key="1">
    <citation type="journal article" date="2016" name="Gigascience">
        <title>De novo construction of an expanded transcriptome assembly for the western tarnished plant bug, Lygus hesperus.</title>
        <authorList>
            <person name="Tassone E.E."/>
            <person name="Geib S.M."/>
            <person name="Hall B."/>
            <person name="Fabrick J.A."/>
            <person name="Brent C.S."/>
            <person name="Hull J.J."/>
        </authorList>
    </citation>
    <scope>NUCLEOTIDE SEQUENCE</scope>
</reference>
<accession>A0A146KTH6</accession>
<dbReference type="SUPFAM" id="SSF56112">
    <property type="entry name" value="Protein kinase-like (PK-like)"/>
    <property type="match status" value="1"/>
</dbReference>
<keyword evidence="2" id="KW-0808">Transferase</keyword>
<evidence type="ECO:0000313" key="2">
    <source>
        <dbReference type="EMBL" id="JAP98954.1"/>
    </source>
</evidence>
<gene>
    <name evidence="2" type="primary">MPK1_4</name>
    <name evidence="2" type="ORF">g.27469</name>
</gene>
<dbReference type="InterPro" id="IPR011009">
    <property type="entry name" value="Kinase-like_dom_sf"/>
</dbReference>
<keyword evidence="2" id="KW-0418">Kinase</keyword>
<dbReference type="AlphaFoldDB" id="A0A146KTH6"/>
<dbReference type="Gene3D" id="3.30.200.20">
    <property type="entry name" value="Phosphorylase Kinase, domain 1"/>
    <property type="match status" value="1"/>
</dbReference>
<dbReference type="EMBL" id="GDHC01019674">
    <property type="protein sequence ID" value="JAP98954.1"/>
    <property type="molecule type" value="Transcribed_RNA"/>
</dbReference>
<sequence>MQHSDDEPLYTANLPNSSRSPRQRDKLLYATPNAPPNSSILHAAAVTDVVPSHSTQKYLHQPTVHKRNADTTTDHSSCCQVQDTQDRTAQRHRQHKNRVHAFQVSNTNFVVDARYAPLKPLGKGAYGVVCSAIDNLTNTKVCSDHFSLFFLCVFFFFF</sequence>